<evidence type="ECO:0000313" key="2">
    <source>
        <dbReference type="EMBL" id="AUM11538.1"/>
    </source>
</evidence>
<protein>
    <recommendedName>
        <fullName evidence="4">Competence protein ComEA</fullName>
    </recommendedName>
</protein>
<accession>A0A2K9LGQ0</accession>
<dbReference type="Proteomes" id="UP000235116">
    <property type="component" value="Chromosome"/>
</dbReference>
<dbReference type="PANTHER" id="PTHR21180:SF32">
    <property type="entry name" value="ENDONUCLEASE_EXONUCLEASE_PHOSPHATASE FAMILY DOMAIN-CONTAINING PROTEIN 1"/>
    <property type="match status" value="1"/>
</dbReference>
<dbReference type="Gene3D" id="1.10.150.280">
    <property type="entry name" value="AF1531-like domain"/>
    <property type="match status" value="1"/>
</dbReference>
<dbReference type="KEGG" id="kak:Kalk_03505"/>
<dbReference type="SUPFAM" id="SSF47781">
    <property type="entry name" value="RuvA domain 2-like"/>
    <property type="match status" value="1"/>
</dbReference>
<dbReference type="GO" id="GO:0015628">
    <property type="term" value="P:protein secretion by the type II secretion system"/>
    <property type="evidence" value="ECO:0007669"/>
    <property type="project" value="TreeGrafter"/>
</dbReference>
<dbReference type="EMBL" id="CP022684">
    <property type="protein sequence ID" value="AUM11538.1"/>
    <property type="molecule type" value="Genomic_DNA"/>
</dbReference>
<dbReference type="GO" id="GO:0015627">
    <property type="term" value="C:type II protein secretion system complex"/>
    <property type="evidence" value="ECO:0007669"/>
    <property type="project" value="TreeGrafter"/>
</dbReference>
<evidence type="ECO:0008006" key="4">
    <source>
        <dbReference type="Google" id="ProtNLM"/>
    </source>
</evidence>
<feature type="signal peptide" evidence="1">
    <location>
        <begin position="1"/>
        <end position="20"/>
    </location>
</feature>
<dbReference type="OrthoDB" id="7510573at2"/>
<sequence length="97" mass="10306">MRILPILLMLFALCSGWPGAAFSGDKQQYFIPLPININLADELTLSRALVGVGPKKAAAIVAYRQQNGPFQSPAELAGVKGIGKGTLARNKGRISVE</sequence>
<feature type="chain" id="PRO_5014662414" description="Competence protein ComEA" evidence="1">
    <location>
        <begin position="21"/>
        <end position="97"/>
    </location>
</feature>
<gene>
    <name evidence="2" type="ORF">Kalk_03505</name>
</gene>
<keyword evidence="1" id="KW-0732">Signal</keyword>
<evidence type="ECO:0000256" key="1">
    <source>
        <dbReference type="SAM" id="SignalP"/>
    </source>
</evidence>
<dbReference type="InterPro" id="IPR010994">
    <property type="entry name" value="RuvA_2-like"/>
</dbReference>
<organism evidence="2 3">
    <name type="scientific">Ketobacter alkanivorans</name>
    <dbReference type="NCBI Taxonomy" id="1917421"/>
    <lineage>
        <taxon>Bacteria</taxon>
        <taxon>Pseudomonadati</taxon>
        <taxon>Pseudomonadota</taxon>
        <taxon>Gammaproteobacteria</taxon>
        <taxon>Pseudomonadales</taxon>
        <taxon>Ketobacteraceae</taxon>
        <taxon>Ketobacter</taxon>
    </lineage>
</organism>
<reference evidence="3" key="1">
    <citation type="submission" date="2017-08" db="EMBL/GenBank/DDBJ databases">
        <title>Direct submision.</title>
        <authorList>
            <person name="Kim S.-J."/>
            <person name="Rhee S.-K."/>
        </authorList>
    </citation>
    <scope>NUCLEOTIDE SEQUENCE [LARGE SCALE GENOMIC DNA]</scope>
    <source>
        <strain evidence="3">GI5</strain>
    </source>
</reference>
<dbReference type="Pfam" id="PF12836">
    <property type="entry name" value="HHH_3"/>
    <property type="match status" value="1"/>
</dbReference>
<dbReference type="PANTHER" id="PTHR21180">
    <property type="entry name" value="ENDONUCLEASE/EXONUCLEASE/PHOSPHATASE FAMILY DOMAIN-CONTAINING PROTEIN 1"/>
    <property type="match status" value="1"/>
</dbReference>
<dbReference type="InterPro" id="IPR051675">
    <property type="entry name" value="Endo/Exo/Phosphatase_dom_1"/>
</dbReference>
<keyword evidence="3" id="KW-1185">Reference proteome</keyword>
<dbReference type="InterPro" id="IPR004509">
    <property type="entry name" value="Competence_ComEA_HhH"/>
</dbReference>
<name>A0A2K9LGQ0_9GAMM</name>
<dbReference type="NCBIfam" id="TIGR00426">
    <property type="entry name" value="competence protein ComEA helix-hairpin-helix repeat region"/>
    <property type="match status" value="1"/>
</dbReference>
<evidence type="ECO:0000313" key="3">
    <source>
        <dbReference type="Proteomes" id="UP000235116"/>
    </source>
</evidence>
<proteinExistence type="predicted"/>
<dbReference type="AlphaFoldDB" id="A0A2K9LGQ0"/>
<dbReference type="RefSeq" id="WP_101892878.1">
    <property type="nucleotide sequence ID" value="NZ_CP022684.1"/>
</dbReference>